<dbReference type="Gene3D" id="1.20.120.160">
    <property type="entry name" value="HPT domain"/>
    <property type="match status" value="1"/>
</dbReference>
<dbReference type="KEGG" id="tcl:Tchl_2226"/>
<protein>
    <submittedName>
        <fullName evidence="2">HPt domain signaling protein</fullName>
    </submittedName>
</protein>
<dbReference type="RefSeq" id="WP_075148483.1">
    <property type="nucleotide sequence ID" value="NZ_CP018839.1"/>
</dbReference>
<dbReference type="PROSITE" id="PS50894">
    <property type="entry name" value="HPT"/>
    <property type="match status" value="1"/>
</dbReference>
<proteinExistence type="predicted"/>
<accession>A0A1H5RYE2</accession>
<keyword evidence="3" id="KW-1185">Reference proteome</keyword>
<reference evidence="2 3" key="1">
    <citation type="submission" date="2016-12" db="EMBL/GenBank/DDBJ databases">
        <title>Complete genome sequence of Thauera chlorobenzoica, a Betaproteobacterium degrading haloaromatics anaerobically to CO2 and halides.</title>
        <authorList>
            <person name="Goris T."/>
            <person name="Mergelsberg M."/>
            <person name="Boll M."/>
        </authorList>
    </citation>
    <scope>NUCLEOTIDE SEQUENCE [LARGE SCALE GENOMIC DNA]</scope>
    <source>
        <strain evidence="2 3">3CB1</strain>
    </source>
</reference>
<dbReference type="Pfam" id="PF01627">
    <property type="entry name" value="Hpt"/>
    <property type="match status" value="1"/>
</dbReference>
<dbReference type="SMART" id="SM00073">
    <property type="entry name" value="HPT"/>
    <property type="match status" value="1"/>
</dbReference>
<dbReference type="SUPFAM" id="SSF47226">
    <property type="entry name" value="Histidine-containing phosphotransfer domain, HPT domain"/>
    <property type="match status" value="1"/>
</dbReference>
<keyword evidence="1" id="KW-0902">Two-component regulatory system</keyword>
<dbReference type="EMBL" id="CP018839">
    <property type="protein sequence ID" value="APR05066.1"/>
    <property type="molecule type" value="Genomic_DNA"/>
</dbReference>
<dbReference type="InterPro" id="IPR036641">
    <property type="entry name" value="HPT_dom_sf"/>
</dbReference>
<evidence type="ECO:0000313" key="2">
    <source>
        <dbReference type="EMBL" id="APR05066.1"/>
    </source>
</evidence>
<evidence type="ECO:0000256" key="1">
    <source>
        <dbReference type="ARBA" id="ARBA00023012"/>
    </source>
</evidence>
<sequence length="118" mass="12603">MKQTTASPVLDLDMLKAVVGDEPEVIADFLADFRRVATTALEALQAALQAGELERISGLAHRLKSNARTVGAMALGESSARLEVEAGQGRPIAELKTSIEALERELHTVAGRIDRLLA</sequence>
<dbReference type="Proteomes" id="UP000185739">
    <property type="component" value="Chromosome"/>
</dbReference>
<gene>
    <name evidence="2" type="ORF">Tchl_2226</name>
</gene>
<dbReference type="AlphaFoldDB" id="A0A1H5RYE2"/>
<dbReference type="InterPro" id="IPR008207">
    <property type="entry name" value="Sig_transdc_His_kin_Hpt_dom"/>
</dbReference>
<organism evidence="2 3">
    <name type="scientific">Thauera chlorobenzoica</name>
    <dbReference type="NCBI Taxonomy" id="96773"/>
    <lineage>
        <taxon>Bacteria</taxon>
        <taxon>Pseudomonadati</taxon>
        <taxon>Pseudomonadota</taxon>
        <taxon>Betaproteobacteria</taxon>
        <taxon>Rhodocyclales</taxon>
        <taxon>Zoogloeaceae</taxon>
        <taxon>Thauera</taxon>
    </lineage>
</organism>
<dbReference type="GO" id="GO:0004672">
    <property type="term" value="F:protein kinase activity"/>
    <property type="evidence" value="ECO:0007669"/>
    <property type="project" value="UniProtKB-ARBA"/>
</dbReference>
<dbReference type="OrthoDB" id="8547600at2"/>
<name>A0A1H5RYE2_9RHOO</name>
<dbReference type="STRING" id="96773.Tchl_2226"/>
<evidence type="ECO:0000313" key="3">
    <source>
        <dbReference type="Proteomes" id="UP000185739"/>
    </source>
</evidence>
<dbReference type="GO" id="GO:0000160">
    <property type="term" value="P:phosphorelay signal transduction system"/>
    <property type="evidence" value="ECO:0007669"/>
    <property type="project" value="UniProtKB-KW"/>
</dbReference>